<organism evidence="1 2">
    <name type="scientific">Sesamum angolense</name>
    <dbReference type="NCBI Taxonomy" id="2727404"/>
    <lineage>
        <taxon>Eukaryota</taxon>
        <taxon>Viridiplantae</taxon>
        <taxon>Streptophyta</taxon>
        <taxon>Embryophyta</taxon>
        <taxon>Tracheophyta</taxon>
        <taxon>Spermatophyta</taxon>
        <taxon>Magnoliopsida</taxon>
        <taxon>eudicotyledons</taxon>
        <taxon>Gunneridae</taxon>
        <taxon>Pentapetalae</taxon>
        <taxon>asterids</taxon>
        <taxon>lamiids</taxon>
        <taxon>Lamiales</taxon>
        <taxon>Pedaliaceae</taxon>
        <taxon>Sesamum</taxon>
    </lineage>
</organism>
<evidence type="ECO:0000313" key="1">
    <source>
        <dbReference type="EMBL" id="KAK4394194.1"/>
    </source>
</evidence>
<keyword evidence="2" id="KW-1185">Reference proteome</keyword>
<protein>
    <submittedName>
        <fullName evidence="1">Uncharacterized protein</fullName>
    </submittedName>
</protein>
<comment type="caution">
    <text evidence="1">The sequence shown here is derived from an EMBL/GenBank/DDBJ whole genome shotgun (WGS) entry which is preliminary data.</text>
</comment>
<gene>
    <name evidence="1" type="ORF">Sango_1890200</name>
</gene>
<dbReference type="EMBL" id="JACGWL010000010">
    <property type="protein sequence ID" value="KAK4394194.1"/>
    <property type="molecule type" value="Genomic_DNA"/>
</dbReference>
<accession>A0AAE1WIY1</accession>
<dbReference type="AlphaFoldDB" id="A0AAE1WIY1"/>
<dbReference type="Proteomes" id="UP001289374">
    <property type="component" value="Unassembled WGS sequence"/>
</dbReference>
<name>A0AAE1WIY1_9LAMI</name>
<reference evidence="1" key="2">
    <citation type="journal article" date="2024" name="Plant">
        <title>Genomic evolution and insights into agronomic trait innovations of Sesamum species.</title>
        <authorList>
            <person name="Miao H."/>
            <person name="Wang L."/>
            <person name="Qu L."/>
            <person name="Liu H."/>
            <person name="Sun Y."/>
            <person name="Le M."/>
            <person name="Wang Q."/>
            <person name="Wei S."/>
            <person name="Zheng Y."/>
            <person name="Lin W."/>
            <person name="Duan Y."/>
            <person name="Cao H."/>
            <person name="Xiong S."/>
            <person name="Wang X."/>
            <person name="Wei L."/>
            <person name="Li C."/>
            <person name="Ma Q."/>
            <person name="Ju M."/>
            <person name="Zhao R."/>
            <person name="Li G."/>
            <person name="Mu C."/>
            <person name="Tian Q."/>
            <person name="Mei H."/>
            <person name="Zhang T."/>
            <person name="Gao T."/>
            <person name="Zhang H."/>
        </authorList>
    </citation>
    <scope>NUCLEOTIDE SEQUENCE</scope>
    <source>
        <strain evidence="1">K16</strain>
    </source>
</reference>
<sequence>MYLEKYIVGVMDLTLEPGCWPTKPCEQGTSGPTMKQDARELIRLCITPSSQWTGGGQKLNIGRRNQFGKEDNVQLLEEHLDLVDELREMAFARMQRYKSITKNAHNRRVKARHFKVGDLVLRKGGYLEAGRKIGSQMGRTNKVTKIIGKGAYELEDEEERILNRPWNIHNLRKFYP</sequence>
<evidence type="ECO:0000313" key="2">
    <source>
        <dbReference type="Proteomes" id="UP001289374"/>
    </source>
</evidence>
<reference evidence="1" key="1">
    <citation type="submission" date="2020-06" db="EMBL/GenBank/DDBJ databases">
        <authorList>
            <person name="Li T."/>
            <person name="Hu X."/>
            <person name="Zhang T."/>
            <person name="Song X."/>
            <person name="Zhang H."/>
            <person name="Dai N."/>
            <person name="Sheng W."/>
            <person name="Hou X."/>
            <person name="Wei L."/>
        </authorList>
    </citation>
    <scope>NUCLEOTIDE SEQUENCE</scope>
    <source>
        <strain evidence="1">K16</strain>
        <tissue evidence="1">Leaf</tissue>
    </source>
</reference>
<proteinExistence type="predicted"/>